<dbReference type="Gene3D" id="2.130.10.10">
    <property type="entry name" value="YVTN repeat-like/Quinoprotein amine dehydrogenase"/>
    <property type="match status" value="1"/>
</dbReference>
<keyword evidence="2" id="KW-1185">Reference proteome</keyword>
<reference evidence="1" key="1">
    <citation type="journal article" date="2019" name="Environ. Microbiol.">
        <title>Fungal ecological strategies reflected in gene transcription - a case study of two litter decomposers.</title>
        <authorList>
            <person name="Barbi F."/>
            <person name="Kohler A."/>
            <person name="Barry K."/>
            <person name="Baskaran P."/>
            <person name="Daum C."/>
            <person name="Fauchery L."/>
            <person name="Ihrmark K."/>
            <person name="Kuo A."/>
            <person name="LaButti K."/>
            <person name="Lipzen A."/>
            <person name="Morin E."/>
            <person name="Grigoriev I.V."/>
            <person name="Henrissat B."/>
            <person name="Lindahl B."/>
            <person name="Martin F."/>
        </authorList>
    </citation>
    <scope>NUCLEOTIDE SEQUENCE</scope>
    <source>
        <strain evidence="1">JB14</strain>
    </source>
</reference>
<proteinExistence type="predicted"/>
<dbReference type="InterPro" id="IPR036322">
    <property type="entry name" value="WD40_repeat_dom_sf"/>
</dbReference>
<evidence type="ECO:0008006" key="3">
    <source>
        <dbReference type="Google" id="ProtNLM"/>
    </source>
</evidence>
<organism evidence="1 2">
    <name type="scientific">Gymnopus androsaceus JB14</name>
    <dbReference type="NCBI Taxonomy" id="1447944"/>
    <lineage>
        <taxon>Eukaryota</taxon>
        <taxon>Fungi</taxon>
        <taxon>Dikarya</taxon>
        <taxon>Basidiomycota</taxon>
        <taxon>Agaricomycotina</taxon>
        <taxon>Agaricomycetes</taxon>
        <taxon>Agaricomycetidae</taxon>
        <taxon>Agaricales</taxon>
        <taxon>Marasmiineae</taxon>
        <taxon>Omphalotaceae</taxon>
        <taxon>Gymnopus</taxon>
    </lineage>
</organism>
<sequence length="206" mass="22299">MSDTPGPLFSSPMPLQWKESDRVTIPGASTCDAPIIGAALSHSAHFLAVGYGKRVEVWDLRKAVSSSPLSIFDAKSSTLTTFTWSPDIPRLVAGHDDGVVYVASLNERSAAIEGFNLQSPSLILSAVFLHRDLLAVATAQVVELRCFRHEEGGERSWILAGCLPNPPTISDEQNQDMKITSMHVLAEDRILIHYGAGPAVYVVPSF</sequence>
<name>A0A6A4GUB0_9AGAR</name>
<dbReference type="AlphaFoldDB" id="A0A6A4GUB0"/>
<dbReference type="InterPro" id="IPR015943">
    <property type="entry name" value="WD40/YVTN_repeat-like_dom_sf"/>
</dbReference>
<dbReference type="SUPFAM" id="SSF50978">
    <property type="entry name" value="WD40 repeat-like"/>
    <property type="match status" value="1"/>
</dbReference>
<dbReference type="OrthoDB" id="2953931at2759"/>
<evidence type="ECO:0000313" key="1">
    <source>
        <dbReference type="EMBL" id="KAE9388715.1"/>
    </source>
</evidence>
<dbReference type="Proteomes" id="UP000799118">
    <property type="component" value="Unassembled WGS sequence"/>
</dbReference>
<accession>A0A6A4GUB0</accession>
<protein>
    <recommendedName>
        <fullName evidence="3">WD40 repeat-like protein</fullName>
    </recommendedName>
</protein>
<dbReference type="EMBL" id="ML769730">
    <property type="protein sequence ID" value="KAE9388715.1"/>
    <property type="molecule type" value="Genomic_DNA"/>
</dbReference>
<gene>
    <name evidence="1" type="ORF">BT96DRAFT_422794</name>
</gene>
<evidence type="ECO:0000313" key="2">
    <source>
        <dbReference type="Proteomes" id="UP000799118"/>
    </source>
</evidence>